<reference evidence="4 5" key="1">
    <citation type="submission" date="2014-09" db="EMBL/GenBank/DDBJ databases">
        <title>Vibrio maritimus JCM 19240. (C210) whole genome shotgun sequence.</title>
        <authorList>
            <person name="Sawabe T."/>
            <person name="Meirelles P."/>
            <person name="Nakanishi M."/>
            <person name="Sayaka M."/>
            <person name="Hattori M."/>
            <person name="Ohkuma M."/>
        </authorList>
    </citation>
    <scope>NUCLEOTIDE SEQUENCE [LARGE SCALE GENOMIC DNA]</scope>
    <source>
        <strain evidence="4 5">JCM 19240</strain>
    </source>
</reference>
<name>A0A090T313_9VIBR</name>
<protein>
    <submittedName>
        <fullName evidence="4">Acetyltransferase GNAT family</fullName>
    </submittedName>
</protein>
<reference evidence="4 5" key="2">
    <citation type="submission" date="2014-09" db="EMBL/GenBank/DDBJ databases">
        <authorList>
            <consortium name="NBRP consortium"/>
            <person name="Sawabe T."/>
            <person name="Meirelles P."/>
            <person name="Nakanishi M."/>
            <person name="Sayaka M."/>
            <person name="Hattori M."/>
            <person name="Ohkuma M."/>
        </authorList>
    </citation>
    <scope>NUCLEOTIDE SEQUENCE [LARGE SCALE GENOMIC DNA]</scope>
    <source>
        <strain evidence="4 5">JCM 19240</strain>
    </source>
</reference>
<evidence type="ECO:0000256" key="1">
    <source>
        <dbReference type="ARBA" id="ARBA00022679"/>
    </source>
</evidence>
<evidence type="ECO:0000313" key="5">
    <source>
        <dbReference type="Proteomes" id="UP000029224"/>
    </source>
</evidence>
<dbReference type="GO" id="GO:0016747">
    <property type="term" value="F:acyltransferase activity, transferring groups other than amino-acyl groups"/>
    <property type="evidence" value="ECO:0007669"/>
    <property type="project" value="InterPro"/>
</dbReference>
<dbReference type="Proteomes" id="UP000029224">
    <property type="component" value="Unassembled WGS sequence"/>
</dbReference>
<evidence type="ECO:0000259" key="3">
    <source>
        <dbReference type="PROSITE" id="PS51186"/>
    </source>
</evidence>
<organism evidence="4 5">
    <name type="scientific">Vibrio maritimus</name>
    <dbReference type="NCBI Taxonomy" id="990268"/>
    <lineage>
        <taxon>Bacteria</taxon>
        <taxon>Pseudomonadati</taxon>
        <taxon>Pseudomonadota</taxon>
        <taxon>Gammaproteobacteria</taxon>
        <taxon>Vibrionales</taxon>
        <taxon>Vibrionaceae</taxon>
        <taxon>Vibrio</taxon>
    </lineage>
</organism>
<evidence type="ECO:0000313" key="4">
    <source>
        <dbReference type="EMBL" id="GAL34356.1"/>
    </source>
</evidence>
<dbReference type="SUPFAM" id="SSF55729">
    <property type="entry name" value="Acyl-CoA N-acyltransferases (Nat)"/>
    <property type="match status" value="1"/>
</dbReference>
<accession>A0A090T313</accession>
<feature type="domain" description="N-acetyltransferase" evidence="3">
    <location>
        <begin position="1"/>
        <end position="151"/>
    </location>
</feature>
<dbReference type="InterPro" id="IPR050832">
    <property type="entry name" value="Bact_Acetyltransf"/>
</dbReference>
<dbReference type="PROSITE" id="PS51186">
    <property type="entry name" value="GNAT"/>
    <property type="match status" value="1"/>
</dbReference>
<dbReference type="Gene3D" id="3.40.630.30">
    <property type="match status" value="1"/>
</dbReference>
<dbReference type="AlphaFoldDB" id="A0A090T313"/>
<dbReference type="CDD" id="cd04301">
    <property type="entry name" value="NAT_SF"/>
    <property type="match status" value="1"/>
</dbReference>
<dbReference type="InterPro" id="IPR000182">
    <property type="entry name" value="GNAT_dom"/>
</dbReference>
<sequence length="151" mass="16996">MEIVKDDLQGHQIKALLQEHLDDMYATSPAESVHALDIEALRKSNIEFWTAWNEQELLGCIALKALDSEHAEIKSMRTSHNARGKGVAKRLLNHLVSQASDRGFSRLSLETGTEDYFTAARTLYSGHGFVECDPFADYVLDPNSVFMTRQL</sequence>
<comment type="caution">
    <text evidence="4">The sequence shown here is derived from an EMBL/GenBank/DDBJ whole genome shotgun (WGS) entry which is preliminary data.</text>
</comment>
<keyword evidence="5" id="KW-1185">Reference proteome</keyword>
<dbReference type="Pfam" id="PF00583">
    <property type="entry name" value="Acetyltransf_1"/>
    <property type="match status" value="1"/>
</dbReference>
<keyword evidence="2" id="KW-0012">Acyltransferase</keyword>
<dbReference type="InterPro" id="IPR016181">
    <property type="entry name" value="Acyl_CoA_acyltransferase"/>
</dbReference>
<dbReference type="EMBL" id="BBMT01000004">
    <property type="protein sequence ID" value="GAL34356.1"/>
    <property type="molecule type" value="Genomic_DNA"/>
</dbReference>
<keyword evidence="1 4" id="KW-0808">Transferase</keyword>
<dbReference type="OrthoDB" id="9803233at2"/>
<gene>
    <name evidence="4" type="ORF">JCM19240_1264</name>
</gene>
<dbReference type="PANTHER" id="PTHR43877:SF5">
    <property type="entry name" value="BLL8307 PROTEIN"/>
    <property type="match status" value="1"/>
</dbReference>
<dbReference type="PANTHER" id="PTHR43877">
    <property type="entry name" value="AMINOALKYLPHOSPHONATE N-ACETYLTRANSFERASE-RELATED-RELATED"/>
    <property type="match status" value="1"/>
</dbReference>
<evidence type="ECO:0000256" key="2">
    <source>
        <dbReference type="ARBA" id="ARBA00023315"/>
    </source>
</evidence>
<proteinExistence type="predicted"/>